<dbReference type="PANTHER" id="PTHR45835:SF99">
    <property type="entry name" value="CHROMO DOMAIN-CONTAINING PROTEIN-RELATED"/>
    <property type="match status" value="1"/>
</dbReference>
<sequence>CFIADQPKSWAHWIPWAELWYNTTFHISTGFTPFEVVYGRKPPVLVHFLEGETRVEAVAQELRDRDEALRQLKFNLQNAQEQMKLQADKRRKEVKFDVGEWVFLKLRPHRQQSVVQRIHQKLAPRFFGPYQVIKKIGQVAYKLQLPVT</sequence>
<feature type="domain" description="Tf2-1-like SH3-like" evidence="2">
    <location>
        <begin position="99"/>
        <end position="146"/>
    </location>
</feature>
<dbReference type="Proteomes" id="UP000265520">
    <property type="component" value="Unassembled WGS sequence"/>
</dbReference>
<dbReference type="GO" id="GO:0003676">
    <property type="term" value="F:nucleic acid binding"/>
    <property type="evidence" value="ECO:0007669"/>
    <property type="project" value="InterPro"/>
</dbReference>
<feature type="non-terminal residue" evidence="3">
    <location>
        <position position="1"/>
    </location>
</feature>
<dbReference type="EMBL" id="LXQA010196966">
    <property type="protein sequence ID" value="MCI32591.1"/>
    <property type="molecule type" value="Genomic_DNA"/>
</dbReference>
<keyword evidence="1" id="KW-0175">Coiled coil</keyword>
<dbReference type="Gene3D" id="3.30.420.10">
    <property type="entry name" value="Ribonuclease H-like superfamily/Ribonuclease H"/>
    <property type="match status" value="1"/>
</dbReference>
<protein>
    <submittedName>
        <fullName evidence="3">Ty3/gypsy retrotransposon protein</fullName>
    </submittedName>
</protein>
<evidence type="ECO:0000256" key="1">
    <source>
        <dbReference type="SAM" id="Coils"/>
    </source>
</evidence>
<reference evidence="3 4" key="1">
    <citation type="journal article" date="2018" name="Front. Plant Sci.">
        <title>Red Clover (Trifolium pratense) and Zigzag Clover (T. medium) - A Picture of Genomic Similarities and Differences.</title>
        <authorList>
            <person name="Dluhosova J."/>
            <person name="Istvanek J."/>
            <person name="Nedelnik J."/>
            <person name="Repkova J."/>
        </authorList>
    </citation>
    <scope>NUCLEOTIDE SEQUENCE [LARGE SCALE GENOMIC DNA]</scope>
    <source>
        <strain evidence="4">cv. 10/8</strain>
        <tissue evidence="3">Leaf</tissue>
    </source>
</reference>
<keyword evidence="4" id="KW-1185">Reference proteome</keyword>
<accession>A0A392R7P6</accession>
<proteinExistence type="predicted"/>
<dbReference type="InterPro" id="IPR036397">
    <property type="entry name" value="RNaseH_sf"/>
</dbReference>
<name>A0A392R7P6_9FABA</name>
<evidence type="ECO:0000313" key="4">
    <source>
        <dbReference type="Proteomes" id="UP000265520"/>
    </source>
</evidence>
<feature type="non-terminal residue" evidence="3">
    <location>
        <position position="148"/>
    </location>
</feature>
<dbReference type="PANTHER" id="PTHR45835">
    <property type="entry name" value="YALI0A06105P"/>
    <property type="match status" value="1"/>
</dbReference>
<dbReference type="Pfam" id="PF24626">
    <property type="entry name" value="SH3_Tf2-1"/>
    <property type="match status" value="1"/>
</dbReference>
<dbReference type="AlphaFoldDB" id="A0A392R7P6"/>
<organism evidence="3 4">
    <name type="scientific">Trifolium medium</name>
    <dbReference type="NCBI Taxonomy" id="97028"/>
    <lineage>
        <taxon>Eukaryota</taxon>
        <taxon>Viridiplantae</taxon>
        <taxon>Streptophyta</taxon>
        <taxon>Embryophyta</taxon>
        <taxon>Tracheophyta</taxon>
        <taxon>Spermatophyta</taxon>
        <taxon>Magnoliopsida</taxon>
        <taxon>eudicotyledons</taxon>
        <taxon>Gunneridae</taxon>
        <taxon>Pentapetalae</taxon>
        <taxon>rosids</taxon>
        <taxon>fabids</taxon>
        <taxon>Fabales</taxon>
        <taxon>Fabaceae</taxon>
        <taxon>Papilionoideae</taxon>
        <taxon>50 kb inversion clade</taxon>
        <taxon>NPAAA clade</taxon>
        <taxon>Hologalegina</taxon>
        <taxon>IRL clade</taxon>
        <taxon>Trifolieae</taxon>
        <taxon>Trifolium</taxon>
    </lineage>
</organism>
<evidence type="ECO:0000313" key="3">
    <source>
        <dbReference type="EMBL" id="MCI32591.1"/>
    </source>
</evidence>
<dbReference type="InterPro" id="IPR012337">
    <property type="entry name" value="RNaseH-like_sf"/>
</dbReference>
<dbReference type="SUPFAM" id="SSF53098">
    <property type="entry name" value="Ribonuclease H-like"/>
    <property type="match status" value="1"/>
</dbReference>
<feature type="coiled-coil region" evidence="1">
    <location>
        <begin position="62"/>
        <end position="89"/>
    </location>
</feature>
<evidence type="ECO:0000259" key="2">
    <source>
        <dbReference type="Pfam" id="PF24626"/>
    </source>
</evidence>
<dbReference type="InterPro" id="IPR056924">
    <property type="entry name" value="SH3_Tf2-1"/>
</dbReference>
<comment type="caution">
    <text evidence="3">The sequence shown here is derived from an EMBL/GenBank/DDBJ whole genome shotgun (WGS) entry which is preliminary data.</text>
</comment>